<evidence type="ECO:0000256" key="1">
    <source>
        <dbReference type="ARBA" id="ARBA00022468"/>
    </source>
</evidence>
<dbReference type="Pfam" id="PF00566">
    <property type="entry name" value="RabGAP-TBC"/>
    <property type="match status" value="1"/>
</dbReference>
<dbReference type="VEuPathDB" id="PlasmoDB:PY17X_1346000"/>
<dbReference type="OrthoDB" id="294251at2759"/>
<dbReference type="EMBL" id="LK934641">
    <property type="protein sequence ID" value="CDU20080.1"/>
    <property type="molecule type" value="Genomic_DNA"/>
</dbReference>
<dbReference type="Gene3D" id="1.10.472.80">
    <property type="entry name" value="Ypt/Rab-GAP domain of gyp1p, domain 3"/>
    <property type="match status" value="1"/>
</dbReference>
<dbReference type="PANTHER" id="PTHR47219">
    <property type="entry name" value="RAB GTPASE-ACTIVATING PROTEIN 1-LIKE"/>
    <property type="match status" value="1"/>
</dbReference>
<evidence type="ECO:0000313" key="6">
    <source>
        <dbReference type="Proteomes" id="UP000072904"/>
    </source>
</evidence>
<dbReference type="VEuPathDB" id="PlasmoDB:Py17XNL_001303312"/>
<dbReference type="Proteomes" id="UP000072904">
    <property type="component" value="Chromosome 13"/>
</dbReference>
<evidence type="ECO:0000313" key="5">
    <source>
        <dbReference type="Proteomes" id="UP000072874"/>
    </source>
</evidence>
<dbReference type="VEuPathDB" id="PlasmoDB:PY03217"/>
<dbReference type="InterPro" id="IPR035969">
    <property type="entry name" value="Rab-GAP_TBC_sf"/>
</dbReference>
<name>A0A077YA62_PLAYE</name>
<keyword evidence="1" id="KW-0343">GTPase activation</keyword>
<dbReference type="GO" id="GO:0031267">
    <property type="term" value="F:small GTPase binding"/>
    <property type="evidence" value="ECO:0007669"/>
    <property type="project" value="TreeGrafter"/>
</dbReference>
<dbReference type="EMBL" id="LM993667">
    <property type="protein sequence ID" value="VTZ80838.1"/>
    <property type="molecule type" value="Genomic_DNA"/>
</dbReference>
<dbReference type="InterPro" id="IPR050302">
    <property type="entry name" value="Rab_GAP_TBC_domain"/>
</dbReference>
<dbReference type="RefSeq" id="XP_731206.2">
    <property type="nucleotide sequence ID" value="XM_726113.2"/>
</dbReference>
<reference evidence="4" key="4">
    <citation type="submission" date="2019-05" db="EMBL/GenBank/DDBJ databases">
        <authorList>
            <consortium name="Pathogen Informatics"/>
        </authorList>
    </citation>
    <scope>NUCLEOTIDE SEQUENCE</scope>
    <source>
        <strain evidence="4">17X</strain>
    </source>
</reference>
<reference evidence="5 6" key="1">
    <citation type="journal article" date="2014" name="BMC Biol.">
        <title>A comprehensive evaluation of rodent malaria parasite genomes and gene expression.</title>
        <authorList>
            <person name="Otto T.D."/>
            <person name="Bohme U."/>
            <person name="Jackson A.P."/>
            <person name="Hunt M."/>
            <person name="Franke-Fayard B."/>
            <person name="Hoeijmakers W.A."/>
            <person name="Religa A.A."/>
            <person name="Robertson L."/>
            <person name="Sanders M."/>
            <person name="Ogun S.A."/>
            <person name="Cunningham D."/>
            <person name="Erhart A."/>
            <person name="Billker O."/>
            <person name="Khan S.M."/>
            <person name="Stunnenberg H.G."/>
            <person name="Langhorne J."/>
            <person name="Holder A.A."/>
            <person name="Waters A.P."/>
            <person name="Newbold C.I."/>
            <person name="Pain A."/>
            <person name="Berriman M."/>
            <person name="Janse C.J."/>
        </authorList>
    </citation>
    <scope>NUCLEOTIDE SEQUENCE [LARGE SCALE GENOMIC DNA]</scope>
    <source>
        <strain evidence="4 5">17X</strain>
        <strain evidence="3 6">YM</strain>
    </source>
</reference>
<organism evidence="3 6">
    <name type="scientific">Plasmodium yoelii</name>
    <dbReference type="NCBI Taxonomy" id="5861"/>
    <lineage>
        <taxon>Eukaryota</taxon>
        <taxon>Sar</taxon>
        <taxon>Alveolata</taxon>
        <taxon>Apicomplexa</taxon>
        <taxon>Aconoidasida</taxon>
        <taxon>Haemosporida</taxon>
        <taxon>Plasmodiidae</taxon>
        <taxon>Plasmodium</taxon>
        <taxon>Plasmodium (Vinckeia)</taxon>
    </lineage>
</organism>
<dbReference type="GO" id="GO:0005096">
    <property type="term" value="F:GTPase activator activity"/>
    <property type="evidence" value="ECO:0007669"/>
    <property type="project" value="UniProtKB-KW"/>
</dbReference>
<gene>
    <name evidence="4" type="ORF">PY17X_1346000</name>
    <name evidence="3" type="ORF">PYYM_1343000</name>
</gene>
<dbReference type="GeneID" id="3830431"/>
<accession>A0A077YA62</accession>
<dbReference type="VEuPathDB" id="PlasmoDB:PYYM_1343000"/>
<dbReference type="SMART" id="SM00164">
    <property type="entry name" value="TBC"/>
    <property type="match status" value="1"/>
</dbReference>
<dbReference type="FunFam" id="1.10.8.270:FF:000001">
    <property type="entry name" value="TBC1 domain family member 1"/>
    <property type="match status" value="1"/>
</dbReference>
<dbReference type="AlphaFoldDB" id="A0A077YA62"/>
<dbReference type="KEGG" id="pyo:PY17X_1346000"/>
<dbReference type="OMA" id="EYAPIIM"/>
<dbReference type="PROSITE" id="PS50086">
    <property type="entry name" value="TBC_RABGAP"/>
    <property type="match status" value="1"/>
</dbReference>
<dbReference type="SUPFAM" id="SSF47923">
    <property type="entry name" value="Ypt/Rab-GAP domain of gyp1p"/>
    <property type="match status" value="2"/>
</dbReference>
<reference evidence="4" key="3">
    <citation type="submission" date="2014-05" db="EMBL/GenBank/DDBJ databases">
        <authorList>
            <person name="Aslett M.A."/>
            <person name="De Silva N."/>
        </authorList>
    </citation>
    <scope>NUCLEOTIDE SEQUENCE</scope>
    <source>
        <strain evidence="4">17X</strain>
    </source>
</reference>
<sequence>MKETNNDVKDFVSEIRKIETWKYIDEEAKTLFYLKKIIQEEIIMLKFTKNEKSSLMKENKNERLKTDNKIQKPKDYNINKSKLSRFLNSTISYDNYFNLNKTREQNATTMIKNDKFEKIQIKNHLIKSGIEQNGHNNNNEVKNSLINNEVKNSLINNEVKNDLISNEIKNVLINSEIKNNLINIENFSNFEIVGDSLKKEYAPIIMKLNNHNISHDQNSNYSEHNNYYMNEKLTHSERKDEPMKSNEENNFDIFKSNPEKNEISPSVKNKICFNFDNLSENDCDFKKGRNENVPCYPTSIDNIIGDGTKKSIQIKKDKINDNMIGNIDSDCNNEENYILKNEKKNIYYKYIQKKKNVLDKKKHMKISQNENNIYSNNSKNDEDLSSNICRIPLINNHMPTYISTDLILKKKTFMTMSLSQKKKYFAEHSKKINSIIKNEIVKGIPDYLRGFVWQILLQSYVYKDRTYADKDINNNENNSEYINQSNKCEKGYKYYLSITNKYESSIKKDINRTYPKHILFKNNYEKGQKILFNVLKAYSNYNQDLGYCQGMAFIVATFILYMNEEDSFYMLIALIDKYKLNDLFSSSMPLLNEYLYILDKLLLHFFPKIYNHLEKENVHSSMYASQWFITLFSYNINILYAIRIWDFFFIHNYTFLFKVALAFFKLQEEEILKESFEEILNRLKVLSKHVELDVLLKTALDIKIKNGLITKIISEYKSQK</sequence>
<feature type="domain" description="Rab-GAP TBC" evidence="2">
    <location>
        <begin position="443"/>
        <end position="652"/>
    </location>
</feature>
<dbReference type="Proteomes" id="UP000072874">
    <property type="component" value="Chromosome 13"/>
</dbReference>
<proteinExistence type="predicted"/>
<evidence type="ECO:0000313" key="4">
    <source>
        <dbReference type="EMBL" id="VTZ80838.1"/>
    </source>
</evidence>
<evidence type="ECO:0000259" key="2">
    <source>
        <dbReference type="PROSITE" id="PS50086"/>
    </source>
</evidence>
<protein>
    <submittedName>
        <fullName evidence="4">GTPase-activating protein, putative</fullName>
    </submittedName>
</protein>
<dbReference type="PANTHER" id="PTHR47219:SF9">
    <property type="entry name" value="GTPASE ACTIVATING PROTEIN AND CENTROSOME-ASSOCIATED, ISOFORM B"/>
    <property type="match status" value="1"/>
</dbReference>
<dbReference type="VEuPathDB" id="PlasmoDB:PY01735"/>
<evidence type="ECO:0000313" key="3">
    <source>
        <dbReference type="EMBL" id="CDU20080.1"/>
    </source>
</evidence>
<reference evidence="3" key="2">
    <citation type="submission" date="2014-05" db="EMBL/GenBank/DDBJ databases">
        <authorList>
            <person name="Aslett A.Martin."/>
            <person name="De Silva Nishadi"/>
        </authorList>
    </citation>
    <scope>NUCLEOTIDE SEQUENCE</scope>
    <source>
        <strain evidence="3">YM</strain>
    </source>
</reference>
<dbReference type="InterPro" id="IPR000195">
    <property type="entry name" value="Rab-GAP-TBC_dom"/>
</dbReference>
<dbReference type="Gene3D" id="1.10.8.270">
    <property type="entry name" value="putative rabgap domain of human tbc1 domain family member 14 like domains"/>
    <property type="match status" value="1"/>
</dbReference>